<dbReference type="InterPro" id="IPR004805">
    <property type="entry name" value="DnaE2/DnaE/PolC"/>
</dbReference>
<accession>A0A5R9GS35</accession>
<proteinExistence type="predicted"/>
<dbReference type="AlphaFoldDB" id="A0A5R9GS35"/>
<dbReference type="Gene3D" id="1.10.10.1600">
    <property type="entry name" value="Bacterial DNA polymerase III alpha subunit, thumb domain"/>
    <property type="match status" value="1"/>
</dbReference>
<name>A0A5R9GS35_9PROT</name>
<evidence type="ECO:0000313" key="10">
    <source>
        <dbReference type="Proteomes" id="UP000306585"/>
    </source>
</evidence>
<dbReference type="SUPFAM" id="SSF89550">
    <property type="entry name" value="PHP domain-like"/>
    <property type="match status" value="1"/>
</dbReference>
<gene>
    <name evidence="9" type="primary">dnaE</name>
    <name evidence="9" type="ORF">FEF65_08975</name>
</gene>
<dbReference type="PANTHER" id="PTHR32294:SF0">
    <property type="entry name" value="DNA POLYMERASE III SUBUNIT ALPHA"/>
    <property type="match status" value="1"/>
</dbReference>
<feature type="domain" description="Polymerase/histidinol phosphatase N-terminal" evidence="8">
    <location>
        <begin position="7"/>
        <end position="74"/>
    </location>
</feature>
<dbReference type="Pfam" id="PF02811">
    <property type="entry name" value="PHP"/>
    <property type="match status" value="1"/>
</dbReference>
<dbReference type="InterPro" id="IPR029460">
    <property type="entry name" value="DNAPol_HHH"/>
</dbReference>
<dbReference type="Gene3D" id="1.10.150.870">
    <property type="match status" value="1"/>
</dbReference>
<dbReference type="CDD" id="cd12113">
    <property type="entry name" value="PHP_PolIIIA_DnaE3"/>
    <property type="match status" value="1"/>
</dbReference>
<evidence type="ECO:0000256" key="2">
    <source>
        <dbReference type="ARBA" id="ARBA00019114"/>
    </source>
</evidence>
<evidence type="ECO:0000259" key="8">
    <source>
        <dbReference type="SMART" id="SM00481"/>
    </source>
</evidence>
<keyword evidence="6" id="KW-0239">DNA-directed DNA polymerase</keyword>
<organism evidence="9 10">
    <name type="scientific">Mariprofundus erugo</name>
    <dbReference type="NCBI Taxonomy" id="2528639"/>
    <lineage>
        <taxon>Bacteria</taxon>
        <taxon>Pseudomonadati</taxon>
        <taxon>Pseudomonadota</taxon>
        <taxon>Candidatius Mariprofundia</taxon>
        <taxon>Mariprofundales</taxon>
        <taxon>Mariprofundaceae</taxon>
        <taxon>Mariprofundus</taxon>
    </lineage>
</organism>
<dbReference type="InterPro" id="IPR016195">
    <property type="entry name" value="Pol/histidinol_Pase-like"/>
</dbReference>
<dbReference type="GO" id="GO:0008408">
    <property type="term" value="F:3'-5' exonuclease activity"/>
    <property type="evidence" value="ECO:0007669"/>
    <property type="project" value="InterPro"/>
</dbReference>
<dbReference type="NCBIfam" id="NF004226">
    <property type="entry name" value="PRK05673.1"/>
    <property type="match status" value="1"/>
</dbReference>
<dbReference type="InterPro" id="IPR004013">
    <property type="entry name" value="PHP_dom"/>
</dbReference>
<reference evidence="9 10" key="1">
    <citation type="journal article" date="2019" name="Appl. Environ. Microbiol.">
        <title>Environmental Evidence and Genomic Insight of Iron-oxidizing Bacteria Preference Towards More Corrosion Resistant Stainless Steel at Higher Salinities.</title>
        <authorList>
            <person name="Garrison C.E."/>
            <person name="Price K.A."/>
            <person name="Field E.K."/>
        </authorList>
    </citation>
    <scope>NUCLEOTIDE SEQUENCE [LARGE SCALE GENOMIC DNA]</scope>
    <source>
        <strain evidence="9 10">P3</strain>
    </source>
</reference>
<dbReference type="InterPro" id="IPR011708">
    <property type="entry name" value="DNA_pol3_alpha_NTPase_dom"/>
</dbReference>
<dbReference type="SUPFAM" id="SSF160975">
    <property type="entry name" value="AF1531-like"/>
    <property type="match status" value="1"/>
</dbReference>
<dbReference type="Pfam" id="PF14579">
    <property type="entry name" value="HHH_6"/>
    <property type="match status" value="1"/>
</dbReference>
<dbReference type="Proteomes" id="UP000306585">
    <property type="component" value="Unassembled WGS sequence"/>
</dbReference>
<dbReference type="RefSeq" id="WP_138239458.1">
    <property type="nucleotide sequence ID" value="NZ_VBRY01000007.1"/>
</dbReference>
<evidence type="ECO:0000256" key="7">
    <source>
        <dbReference type="ARBA" id="ARBA00049244"/>
    </source>
</evidence>
<keyword evidence="5" id="KW-0235">DNA replication</keyword>
<comment type="catalytic activity">
    <reaction evidence="7">
        <text>DNA(n) + a 2'-deoxyribonucleoside 5'-triphosphate = DNA(n+1) + diphosphate</text>
        <dbReference type="Rhea" id="RHEA:22508"/>
        <dbReference type="Rhea" id="RHEA-COMP:17339"/>
        <dbReference type="Rhea" id="RHEA-COMP:17340"/>
        <dbReference type="ChEBI" id="CHEBI:33019"/>
        <dbReference type="ChEBI" id="CHEBI:61560"/>
        <dbReference type="ChEBI" id="CHEBI:173112"/>
        <dbReference type="EC" id="2.7.7.7"/>
    </reaction>
</comment>
<evidence type="ECO:0000256" key="5">
    <source>
        <dbReference type="ARBA" id="ARBA00022705"/>
    </source>
</evidence>
<dbReference type="Pfam" id="PF17657">
    <property type="entry name" value="DNA_pol3_finger"/>
    <property type="match status" value="1"/>
</dbReference>
<sequence>MRFAPFAHLHVHSDFSLLGATLSVSEMLNRVAEMHQPAVALTDYGNLFGAIEFYTKAMRMGIKPIMGCEVYICEDHNQRISEGPRGPRFPQLVLLARNNRGWKNLLKLVSVSYLEGFYYKPRVGKPFLREHADGLIALSSGWNGEVEQHLQRGDREAARQAAIAYRDMFHENCFFLEIQRHNAAGQERVNDALIELAHELHIPLVASNNAHFLEREDFQAFEAMLALQQNRTIHDDVAGHFTPEYYLKSYEEMQALFEDIPEALENSIHIANRCNVDLQFGHYQLPDFQPPEDMELSAYMREQSAEGLHERWPAILAGDPEAKREIYDARLQFELDVIEKMGFPGYFLIVSDFITWSKHQGIPVGPGRGSGAGSLVAYCLKITDLDPIKYGLLFERFLNPERVSMPDFDIDFCMSRREEAIRYVTAKYGEDKVAQIITFGSMKAKAVIRDVGRVLGMELAKVNMIAKLVPNDLKMTLEKALVDEPKLAKLVKEDVEVERLFALARRLEGRHRNAGKHAAGVIIGRRELVDTAPLFKVAGEEGKVVQWDMANVEKVGLIKFDFLGLKTLTVIDIAVKLVRQYESGDVARNFDITRIPMDDLATFKLMQRGQTGAVFQVESSGMRDLLTRLKPDCFEDIIALVALYRPGPLESGMVDTFIECKHGRQEIVYLFPQLKPILQETNGVILYQEQVMQIAQLLAGYTLGQADMLRRAMGKKKPEEMAKQRQIFMEGAEKQKVNLEKAEHMFDLMEKFAGYGFNKSHSAAYALISYQTAYLKAHYPRAFMAATMSCDMGNTDKLAMLVSDCRNMGIEVTPPHINESDWEFRPEGEHIRYGLGAIKGVGEAAVRAVIEERKKRGPFSSFEDMIMRAPPRTLNKRILEALIKAGALSGLIPHQRAALEGMGEVLEALSRKRKEFASNQSSLFGVAEPESDSGGFPAVTPWNAGECLQAEREVIGFYLTGHPLESWLKRATGLSDCHLGELATREDGSEVVIAVGVSSIRQYQGGRGTMAFVQLEDLHGQAEMVCFAAVYAEAAELLQADIPLLVAVRVDRSKDEPVLIADAIASLEELMPDLVSEVQISTASLTWDRETVTWLKSLATGGPACLSFHVRLPDASLALLQTGPCIRWDEQTKAQLDARFGVDAIHVRCRAWKPVRPQQVRRGQDRNDKRG</sequence>
<protein>
    <recommendedName>
        <fullName evidence="2">DNA polymerase III subunit alpha</fullName>
        <ecNumber evidence="1">2.7.7.7</ecNumber>
    </recommendedName>
</protein>
<dbReference type="SMART" id="SM00481">
    <property type="entry name" value="POLIIIAc"/>
    <property type="match status" value="1"/>
</dbReference>
<dbReference type="Gene3D" id="3.20.20.140">
    <property type="entry name" value="Metal-dependent hydrolases"/>
    <property type="match status" value="1"/>
</dbReference>
<keyword evidence="3 9" id="KW-0808">Transferase</keyword>
<evidence type="ECO:0000256" key="1">
    <source>
        <dbReference type="ARBA" id="ARBA00012417"/>
    </source>
</evidence>
<dbReference type="CDD" id="cd04485">
    <property type="entry name" value="DnaE_OBF"/>
    <property type="match status" value="1"/>
</dbReference>
<dbReference type="InterPro" id="IPR041931">
    <property type="entry name" value="DNA_pol3_alpha_thumb_dom"/>
</dbReference>
<evidence type="ECO:0000256" key="3">
    <source>
        <dbReference type="ARBA" id="ARBA00022679"/>
    </source>
</evidence>
<dbReference type="GO" id="GO:0003887">
    <property type="term" value="F:DNA-directed DNA polymerase activity"/>
    <property type="evidence" value="ECO:0007669"/>
    <property type="project" value="UniProtKB-KW"/>
</dbReference>
<dbReference type="EMBL" id="VBRY01000007">
    <property type="protein sequence ID" value="TLS67067.1"/>
    <property type="molecule type" value="Genomic_DNA"/>
</dbReference>
<dbReference type="InterPro" id="IPR040982">
    <property type="entry name" value="DNA_pol3_finger"/>
</dbReference>
<dbReference type="PANTHER" id="PTHR32294">
    <property type="entry name" value="DNA POLYMERASE III SUBUNIT ALPHA"/>
    <property type="match status" value="1"/>
</dbReference>
<dbReference type="GO" id="GO:0006260">
    <property type="term" value="P:DNA replication"/>
    <property type="evidence" value="ECO:0007669"/>
    <property type="project" value="UniProtKB-KW"/>
</dbReference>
<comment type="caution">
    <text evidence="9">The sequence shown here is derived from an EMBL/GenBank/DDBJ whole genome shotgun (WGS) entry which is preliminary data.</text>
</comment>
<dbReference type="NCBIfam" id="NF005298">
    <property type="entry name" value="PRK06826.1"/>
    <property type="match status" value="1"/>
</dbReference>
<keyword evidence="10" id="KW-1185">Reference proteome</keyword>
<evidence type="ECO:0000256" key="4">
    <source>
        <dbReference type="ARBA" id="ARBA00022695"/>
    </source>
</evidence>
<evidence type="ECO:0000313" key="9">
    <source>
        <dbReference type="EMBL" id="TLS67067.1"/>
    </source>
</evidence>
<dbReference type="InterPro" id="IPR003141">
    <property type="entry name" value="Pol/His_phosphatase_N"/>
</dbReference>
<keyword evidence="4 9" id="KW-0548">Nucleotidyltransferase</keyword>
<dbReference type="NCBIfam" id="TIGR00594">
    <property type="entry name" value="polc"/>
    <property type="match status" value="1"/>
</dbReference>
<dbReference type="Pfam" id="PF07733">
    <property type="entry name" value="DNA_pol3_alpha"/>
    <property type="match status" value="1"/>
</dbReference>
<evidence type="ECO:0000256" key="6">
    <source>
        <dbReference type="ARBA" id="ARBA00022932"/>
    </source>
</evidence>
<dbReference type="EC" id="2.7.7.7" evidence="1"/>